<dbReference type="Pfam" id="PF01344">
    <property type="entry name" value="Kelch_1"/>
    <property type="match status" value="1"/>
</dbReference>
<evidence type="ECO:0000313" key="6">
    <source>
        <dbReference type="EMBL" id="KAI1242924.1"/>
    </source>
</evidence>
<dbReference type="SUPFAM" id="SSF54695">
    <property type="entry name" value="POZ domain"/>
    <property type="match status" value="1"/>
</dbReference>
<accession>A0A835TVA1</accession>
<sequence length="667" mass="75932">SSACAPGAATASAAWERDRIHRRILLLPQRFPAAARGRDGQAREEAAVGAMFMSGLSESKQTHVHLRNVDAATLQIIITYAYTGNLAISDSTVEQLYETACFLQVDDVLQRCREYLIKKINAENCVRLLSFADLFSCEELKQSAKRMVEHKFTAVYHQEAFMQLSHDLLIDILSSDNLNVEKEETVREAAMLWLEYNTESRSQYLSSVLSQIRIDALSEVTQRAWFQGLPPNDKSVVVQGLYKSMPKFFKPRLGMTKEEMMIFIEAAAENPGSLYSSVCYSPQAEKVYKLCNPPADLHKVGTLVTPDNDIYIAGGQVPLKNTKTNHSKSSKLQAAFRTVNCFYWFDAQQNTWFPKTPMLFVRIKPSLVCCEGYIYAIGGDSVGGELNRRTVERYDTEKDEWTMVSPLPCAWQWSTAVAVHNCIYVMAHNLMYCYFPRSDAWVEMAMRQTSRCFASAAAFGDKIFYIGGLHIASNSGIRLPSSTVDGSSVTVEIYDVNKNEWRMAANIPAKRYSDPCVRAVVISNSLCVFIRETHMNERAKYATYQYDLELDRWFLRQHISERVLWDLGKDFRCTVGKLYPSCLEESPWKPPTYLFSPDGADEFELDGEMLKHKDPYFHNCITQVFLLTEQDIGSSRNKAADGHIRQEMMLLQRHRGGDIHYGFCERH</sequence>
<feature type="non-terminal residue" evidence="5">
    <location>
        <position position="1"/>
    </location>
</feature>
<dbReference type="EMBL" id="JADDUC010000066">
    <property type="protein sequence ID" value="KAG0120226.1"/>
    <property type="molecule type" value="Genomic_DNA"/>
</dbReference>
<dbReference type="SMART" id="SM00612">
    <property type="entry name" value="Kelch"/>
    <property type="match status" value="4"/>
</dbReference>
<dbReference type="SMART" id="SM00875">
    <property type="entry name" value="BACK"/>
    <property type="match status" value="1"/>
</dbReference>
<reference evidence="6" key="3">
    <citation type="submission" date="2022-01" db="EMBL/GenBank/DDBJ databases">
        <authorList>
            <person name="Rubenstein D.R."/>
        </authorList>
    </citation>
    <scope>NUCLEOTIDE SEQUENCE</scope>
    <source>
        <strain evidence="6">SS15</strain>
        <tissue evidence="6">Liver</tissue>
    </source>
</reference>
<dbReference type="InterPro" id="IPR000210">
    <property type="entry name" value="BTB/POZ_dom"/>
</dbReference>
<dbReference type="CDD" id="cd18479">
    <property type="entry name" value="BACK_KBTBD2"/>
    <property type="match status" value="1"/>
</dbReference>
<dbReference type="InterPro" id="IPR006652">
    <property type="entry name" value="Kelch_1"/>
</dbReference>
<evidence type="ECO:0000259" key="4">
    <source>
        <dbReference type="SMART" id="SM00875"/>
    </source>
</evidence>
<dbReference type="InterPro" id="IPR011333">
    <property type="entry name" value="SKP1/BTB/POZ_sf"/>
</dbReference>
<dbReference type="PANTHER" id="PTHR24412">
    <property type="entry name" value="KELCH PROTEIN"/>
    <property type="match status" value="1"/>
</dbReference>
<dbReference type="SMART" id="SM00225">
    <property type="entry name" value="BTB"/>
    <property type="match status" value="1"/>
</dbReference>
<reference evidence="5" key="1">
    <citation type="submission" date="2020-10" db="EMBL/GenBank/DDBJ databases">
        <title>Feather gene expression reveals the developmental basis of iridescence in African starlings.</title>
        <authorList>
            <person name="Rubenstein D.R."/>
        </authorList>
    </citation>
    <scope>NUCLEOTIDE SEQUENCE</scope>
    <source>
        <strain evidence="5">SS15</strain>
        <tissue evidence="5">Liver</tissue>
    </source>
</reference>
<feature type="domain" description="BACK" evidence="4">
    <location>
        <begin position="125"/>
        <end position="227"/>
    </location>
</feature>
<dbReference type="Gene3D" id="3.30.710.10">
    <property type="entry name" value="Potassium Channel Kv1.1, Chain A"/>
    <property type="match status" value="1"/>
</dbReference>
<keyword evidence="7" id="KW-1185">Reference proteome</keyword>
<evidence type="ECO:0000313" key="7">
    <source>
        <dbReference type="Proteomes" id="UP000618051"/>
    </source>
</evidence>
<reference evidence="6 7" key="2">
    <citation type="journal article" date="2021" name="J. Hered.">
        <title>Feather Gene Expression Elucidates the Developmental Basis of Plumage Iridescence in African Starlings.</title>
        <authorList>
            <person name="Rubenstein D.R."/>
            <person name="Corvelo A."/>
            <person name="MacManes M.D."/>
            <person name="Maia R."/>
            <person name="Narzisi G."/>
            <person name="Rousaki A."/>
            <person name="Vandenabeele P."/>
            <person name="Shawkey M.D."/>
            <person name="Solomon J."/>
        </authorList>
    </citation>
    <scope>NUCLEOTIDE SEQUENCE [LARGE SCALE GENOMIC DNA]</scope>
    <source>
        <strain evidence="6">SS15</strain>
    </source>
</reference>
<dbReference type="EMBL" id="JADDUC020000001">
    <property type="protein sequence ID" value="KAI1242924.1"/>
    <property type="molecule type" value="Genomic_DNA"/>
</dbReference>
<keyword evidence="2" id="KW-0677">Repeat</keyword>
<dbReference type="OrthoDB" id="6359816at2759"/>
<evidence type="ECO:0000313" key="5">
    <source>
        <dbReference type="EMBL" id="KAG0120226.1"/>
    </source>
</evidence>
<dbReference type="FunFam" id="1.25.40.420:FF:000001">
    <property type="entry name" value="Kelch-like family member 12"/>
    <property type="match status" value="1"/>
</dbReference>
<dbReference type="Pfam" id="PF07707">
    <property type="entry name" value="BACK"/>
    <property type="match status" value="1"/>
</dbReference>
<dbReference type="Proteomes" id="UP000618051">
    <property type="component" value="Unassembled WGS sequence"/>
</dbReference>
<organism evidence="5">
    <name type="scientific">Lamprotornis superbus</name>
    <dbReference type="NCBI Taxonomy" id="245042"/>
    <lineage>
        <taxon>Eukaryota</taxon>
        <taxon>Metazoa</taxon>
        <taxon>Chordata</taxon>
        <taxon>Craniata</taxon>
        <taxon>Vertebrata</taxon>
        <taxon>Euteleostomi</taxon>
        <taxon>Archelosauria</taxon>
        <taxon>Archosauria</taxon>
        <taxon>Dinosauria</taxon>
        <taxon>Saurischia</taxon>
        <taxon>Theropoda</taxon>
        <taxon>Coelurosauria</taxon>
        <taxon>Aves</taxon>
        <taxon>Neognathae</taxon>
        <taxon>Neoaves</taxon>
        <taxon>Telluraves</taxon>
        <taxon>Australaves</taxon>
        <taxon>Passeriformes</taxon>
        <taxon>Sturnidae</taxon>
        <taxon>Lamprotornis</taxon>
    </lineage>
</organism>
<dbReference type="AlphaFoldDB" id="A0A835TVA1"/>
<proteinExistence type="predicted"/>
<dbReference type="InterPro" id="IPR047074">
    <property type="entry name" value="KBTBD2_BACK"/>
</dbReference>
<keyword evidence="1" id="KW-0880">Kelch repeat</keyword>
<dbReference type="InterPro" id="IPR015915">
    <property type="entry name" value="Kelch-typ_b-propeller"/>
</dbReference>
<feature type="non-terminal residue" evidence="5">
    <location>
        <position position="667"/>
    </location>
</feature>
<dbReference type="InterPro" id="IPR011705">
    <property type="entry name" value="BACK"/>
</dbReference>
<evidence type="ECO:0000256" key="1">
    <source>
        <dbReference type="ARBA" id="ARBA00022441"/>
    </source>
</evidence>
<dbReference type="Pfam" id="PF21536">
    <property type="entry name" value="BTB_KLHL33"/>
    <property type="match status" value="1"/>
</dbReference>
<comment type="caution">
    <text evidence="5">The sequence shown here is derived from an EMBL/GenBank/DDBJ whole genome shotgun (WGS) entry which is preliminary data.</text>
</comment>
<name>A0A835TVA1_9PASS</name>
<evidence type="ECO:0000259" key="3">
    <source>
        <dbReference type="SMART" id="SM00225"/>
    </source>
</evidence>
<feature type="domain" description="BTB" evidence="3">
    <location>
        <begin position="21"/>
        <end position="120"/>
    </location>
</feature>
<dbReference type="Gene3D" id="2.120.10.80">
    <property type="entry name" value="Kelch-type beta propeller"/>
    <property type="match status" value="1"/>
</dbReference>
<evidence type="ECO:0000256" key="2">
    <source>
        <dbReference type="ARBA" id="ARBA00022737"/>
    </source>
</evidence>
<protein>
    <submittedName>
        <fullName evidence="5">Kelch repeat and BTB domain-containing protein 2</fullName>
    </submittedName>
</protein>
<dbReference type="SUPFAM" id="SSF117281">
    <property type="entry name" value="Kelch motif"/>
    <property type="match status" value="1"/>
</dbReference>
<gene>
    <name evidence="6" type="ORF">IHE44_0000485</name>
    <name evidence="5" type="ORF">IHE44_012858</name>
</gene>
<dbReference type="PANTHER" id="PTHR24412:SF192">
    <property type="entry name" value="KELCH REPEAT AND BTB DOMAIN-CONTAINING PROTEIN 2"/>
    <property type="match status" value="1"/>
</dbReference>
<dbReference type="Gene3D" id="1.25.40.420">
    <property type="match status" value="1"/>
</dbReference>